<dbReference type="PANTHER" id="PTHR42798:SF6">
    <property type="entry name" value="CELL DIVISION ATP-BINDING PROTEIN FTSE"/>
    <property type="match status" value="1"/>
</dbReference>
<proteinExistence type="inferred from homology"/>
<name>A0A1D2KCC4_BROTH</name>
<dbReference type="EMBL" id="OUNC01000001">
    <property type="protein sequence ID" value="SPP26009.1"/>
    <property type="molecule type" value="Genomic_DNA"/>
</dbReference>
<keyword evidence="4 6" id="KW-0067">ATP-binding</keyword>
<dbReference type="Proteomes" id="UP000270190">
    <property type="component" value="Unassembled WGS sequence"/>
</dbReference>
<dbReference type="GO" id="GO:0016887">
    <property type="term" value="F:ATP hydrolysis activity"/>
    <property type="evidence" value="ECO:0007669"/>
    <property type="project" value="InterPro"/>
</dbReference>
<gene>
    <name evidence="7" type="ORF">BTBSAS_10224</name>
    <name evidence="6" type="ORF">CNY62_08905</name>
</gene>
<keyword evidence="2" id="KW-0813">Transport</keyword>
<dbReference type="RefSeq" id="WP_029090621.1">
    <property type="nucleotide sequence ID" value="NZ_CBCPHX010000002.1"/>
</dbReference>
<keyword evidence="3" id="KW-0547">Nucleotide-binding</keyword>
<dbReference type="GO" id="GO:0005524">
    <property type="term" value="F:ATP binding"/>
    <property type="evidence" value="ECO:0007669"/>
    <property type="project" value="UniProtKB-KW"/>
</dbReference>
<dbReference type="PROSITE" id="PS50893">
    <property type="entry name" value="ABC_TRANSPORTER_2"/>
    <property type="match status" value="1"/>
</dbReference>
<dbReference type="EMBL" id="CP023483">
    <property type="protein sequence ID" value="ATF26495.1"/>
    <property type="molecule type" value="Genomic_DNA"/>
</dbReference>
<evidence type="ECO:0000256" key="2">
    <source>
        <dbReference type="ARBA" id="ARBA00022448"/>
    </source>
</evidence>
<keyword evidence="8" id="KW-1185">Reference proteome</keyword>
<comment type="similarity">
    <text evidence="1">Belongs to the ABC transporter superfamily.</text>
</comment>
<evidence type="ECO:0000313" key="7">
    <source>
        <dbReference type="EMBL" id="SPP26009.1"/>
    </source>
</evidence>
<dbReference type="SMART" id="SM00382">
    <property type="entry name" value="AAA"/>
    <property type="match status" value="1"/>
</dbReference>
<dbReference type="SUPFAM" id="SSF52540">
    <property type="entry name" value="P-loop containing nucleoside triphosphate hydrolases"/>
    <property type="match status" value="1"/>
</dbReference>
<dbReference type="InterPro" id="IPR017871">
    <property type="entry name" value="ABC_transporter-like_CS"/>
</dbReference>
<dbReference type="STRING" id="2756.BFR44_08395"/>
<evidence type="ECO:0000256" key="1">
    <source>
        <dbReference type="ARBA" id="ARBA00005417"/>
    </source>
</evidence>
<evidence type="ECO:0000256" key="3">
    <source>
        <dbReference type="ARBA" id="ARBA00022741"/>
    </source>
</evidence>
<sequence>MSVKFKMTNVSKTYQDGKETINVLENVSMQVNAGEFVAIVGPSGSGKSTFLSIAGALLSPTSGEVEIGGVAIEGLSKKAWTKLRLEKIGFIFQGANLIPYLTVEDQLKLIPQLAGSKSSVDSHELLSSLGLAHRLKQYPQQLSGGEKQRVAIGRALMNNPDLILADEPTASLDAERGYQVVEMLAKEVHEHNKAAIMVTHDERVLALVDRVLRIENGTITSETGHKKNPS</sequence>
<organism evidence="6 8">
    <name type="scientific">Brochothrix thermosphacta</name>
    <name type="common">Microbacterium thermosphactum</name>
    <dbReference type="NCBI Taxonomy" id="2756"/>
    <lineage>
        <taxon>Bacteria</taxon>
        <taxon>Bacillati</taxon>
        <taxon>Bacillota</taxon>
        <taxon>Bacilli</taxon>
        <taxon>Bacillales</taxon>
        <taxon>Listeriaceae</taxon>
        <taxon>Brochothrix</taxon>
    </lineage>
</organism>
<dbReference type="InterPro" id="IPR003439">
    <property type="entry name" value="ABC_transporter-like_ATP-bd"/>
</dbReference>
<dbReference type="Proteomes" id="UP000243591">
    <property type="component" value="Chromosome"/>
</dbReference>
<dbReference type="InterPro" id="IPR017911">
    <property type="entry name" value="MacB-like_ATP-bd"/>
</dbReference>
<dbReference type="AlphaFoldDB" id="A0A1D2KCC4"/>
<evidence type="ECO:0000313" key="9">
    <source>
        <dbReference type="Proteomes" id="UP000270190"/>
    </source>
</evidence>
<dbReference type="PROSITE" id="PS00211">
    <property type="entry name" value="ABC_TRANSPORTER_1"/>
    <property type="match status" value="1"/>
</dbReference>
<dbReference type="InterPro" id="IPR027417">
    <property type="entry name" value="P-loop_NTPase"/>
</dbReference>
<dbReference type="GO" id="GO:0098796">
    <property type="term" value="C:membrane protein complex"/>
    <property type="evidence" value="ECO:0007669"/>
    <property type="project" value="UniProtKB-ARBA"/>
</dbReference>
<accession>A0A1D2KCC4</accession>
<protein>
    <submittedName>
        <fullName evidence="6">ABC transporter ATP-binding protein</fullName>
    </submittedName>
    <submittedName>
        <fullName evidence="7">Putative ABC-type transport system, ATPase component</fullName>
    </submittedName>
</protein>
<dbReference type="GeneID" id="66536786"/>
<dbReference type="PROSITE" id="PS50890">
    <property type="entry name" value="PUA"/>
    <property type="match status" value="1"/>
</dbReference>
<dbReference type="OrthoDB" id="9791546at2"/>
<dbReference type="PANTHER" id="PTHR42798">
    <property type="entry name" value="LIPOPROTEIN-RELEASING SYSTEM ATP-BINDING PROTEIN LOLD"/>
    <property type="match status" value="1"/>
</dbReference>
<reference evidence="6 8" key="1">
    <citation type="submission" date="2017-09" db="EMBL/GenBank/DDBJ databases">
        <title>Complete Genome Sequences of Two Strains of the Meat Spoilage Bacterium Brochothrix thermosphacta Isolated from Ground Chicken.</title>
        <authorList>
            <person name="Paoli G.C."/>
            <person name="Wijey C."/>
            <person name="Chen C.-Y."/>
            <person name="Nguyen L."/>
            <person name="Yan X."/>
            <person name="Irwin P.L."/>
        </authorList>
    </citation>
    <scope>NUCLEOTIDE SEQUENCE [LARGE SCALE GENOMIC DNA]</scope>
    <source>
        <strain evidence="6 8">BI</strain>
    </source>
</reference>
<dbReference type="InterPro" id="IPR003593">
    <property type="entry name" value="AAA+_ATPase"/>
</dbReference>
<evidence type="ECO:0000259" key="5">
    <source>
        <dbReference type="PROSITE" id="PS50893"/>
    </source>
</evidence>
<dbReference type="GO" id="GO:0022857">
    <property type="term" value="F:transmembrane transporter activity"/>
    <property type="evidence" value="ECO:0007669"/>
    <property type="project" value="UniProtKB-ARBA"/>
</dbReference>
<evidence type="ECO:0000313" key="8">
    <source>
        <dbReference type="Proteomes" id="UP000243591"/>
    </source>
</evidence>
<evidence type="ECO:0000256" key="4">
    <source>
        <dbReference type="ARBA" id="ARBA00022840"/>
    </source>
</evidence>
<dbReference type="FunFam" id="3.40.50.300:FF:000032">
    <property type="entry name" value="Export ABC transporter ATP-binding protein"/>
    <property type="match status" value="1"/>
</dbReference>
<dbReference type="Gene3D" id="3.40.50.300">
    <property type="entry name" value="P-loop containing nucleotide triphosphate hydrolases"/>
    <property type="match status" value="1"/>
</dbReference>
<dbReference type="Pfam" id="PF00005">
    <property type="entry name" value="ABC_tran"/>
    <property type="match status" value="1"/>
</dbReference>
<feature type="domain" description="ABC transporter" evidence="5">
    <location>
        <begin position="5"/>
        <end position="230"/>
    </location>
</feature>
<evidence type="ECO:0000313" key="6">
    <source>
        <dbReference type="EMBL" id="ATF26495.1"/>
    </source>
</evidence>
<reference evidence="7" key="3">
    <citation type="submission" date="2018-04" db="EMBL/GenBank/DDBJ databases">
        <authorList>
            <person name="Go L.Y."/>
            <person name="Mitchell J.A."/>
        </authorList>
    </citation>
    <scope>NUCLEOTIDE SEQUENCE</scope>
    <source>
        <strain evidence="7">BSAS1 3</strain>
    </source>
</reference>
<reference evidence="9" key="2">
    <citation type="submission" date="2018-04" db="EMBL/GenBank/DDBJ databases">
        <authorList>
            <person name="Illikoud N."/>
        </authorList>
    </citation>
    <scope>NUCLEOTIDE SEQUENCE [LARGE SCALE GENOMIC DNA]</scope>
</reference>
<dbReference type="CDD" id="cd03255">
    <property type="entry name" value="ABC_MJ0796_LolCDE_FtsE"/>
    <property type="match status" value="1"/>
</dbReference>
<dbReference type="KEGG" id="bths:CNY62_08905"/>